<comment type="caution">
    <text evidence="2">The sequence shown here is derived from an EMBL/GenBank/DDBJ whole genome shotgun (WGS) entry which is preliminary data.</text>
</comment>
<feature type="compositionally biased region" description="Basic and acidic residues" evidence="1">
    <location>
        <begin position="18"/>
        <end position="29"/>
    </location>
</feature>
<sequence length="73" mass="8239">MLHRSGTQGTKKERRRSPKEAPSGKRGKDDEIEEEPEVERGTPSRVQPTEELMNIELIPGDPGKNNANWLSNE</sequence>
<feature type="region of interest" description="Disordered" evidence="1">
    <location>
        <begin position="1"/>
        <end position="73"/>
    </location>
</feature>
<organism evidence="2">
    <name type="scientific">Sesamum radiatum</name>
    <name type="common">Black benniseed</name>
    <dbReference type="NCBI Taxonomy" id="300843"/>
    <lineage>
        <taxon>Eukaryota</taxon>
        <taxon>Viridiplantae</taxon>
        <taxon>Streptophyta</taxon>
        <taxon>Embryophyta</taxon>
        <taxon>Tracheophyta</taxon>
        <taxon>Spermatophyta</taxon>
        <taxon>Magnoliopsida</taxon>
        <taxon>eudicotyledons</taxon>
        <taxon>Gunneridae</taxon>
        <taxon>Pentapetalae</taxon>
        <taxon>asterids</taxon>
        <taxon>lamiids</taxon>
        <taxon>Lamiales</taxon>
        <taxon>Pedaliaceae</taxon>
        <taxon>Sesamum</taxon>
    </lineage>
</organism>
<evidence type="ECO:0000313" key="2">
    <source>
        <dbReference type="EMBL" id="KAL0385874.1"/>
    </source>
</evidence>
<dbReference type="EMBL" id="JACGWJ010000012">
    <property type="protein sequence ID" value="KAL0385874.1"/>
    <property type="molecule type" value="Genomic_DNA"/>
</dbReference>
<accession>A0AAW2S0C7</accession>
<gene>
    <name evidence="2" type="ORF">Sradi_2981700</name>
</gene>
<reference evidence="2" key="2">
    <citation type="journal article" date="2024" name="Plant">
        <title>Genomic evolution and insights into agronomic trait innovations of Sesamum species.</title>
        <authorList>
            <person name="Miao H."/>
            <person name="Wang L."/>
            <person name="Qu L."/>
            <person name="Liu H."/>
            <person name="Sun Y."/>
            <person name="Le M."/>
            <person name="Wang Q."/>
            <person name="Wei S."/>
            <person name="Zheng Y."/>
            <person name="Lin W."/>
            <person name="Duan Y."/>
            <person name="Cao H."/>
            <person name="Xiong S."/>
            <person name="Wang X."/>
            <person name="Wei L."/>
            <person name="Li C."/>
            <person name="Ma Q."/>
            <person name="Ju M."/>
            <person name="Zhao R."/>
            <person name="Li G."/>
            <person name="Mu C."/>
            <person name="Tian Q."/>
            <person name="Mei H."/>
            <person name="Zhang T."/>
            <person name="Gao T."/>
            <person name="Zhang H."/>
        </authorList>
    </citation>
    <scope>NUCLEOTIDE SEQUENCE</scope>
    <source>
        <strain evidence="2">G02</strain>
    </source>
</reference>
<protein>
    <submittedName>
        <fullName evidence="2">Uncharacterized protein</fullName>
    </submittedName>
</protein>
<evidence type="ECO:0000256" key="1">
    <source>
        <dbReference type="SAM" id="MobiDB-lite"/>
    </source>
</evidence>
<proteinExistence type="predicted"/>
<name>A0AAW2S0C7_SESRA</name>
<reference evidence="2" key="1">
    <citation type="submission" date="2020-06" db="EMBL/GenBank/DDBJ databases">
        <authorList>
            <person name="Li T."/>
            <person name="Hu X."/>
            <person name="Zhang T."/>
            <person name="Song X."/>
            <person name="Zhang H."/>
            <person name="Dai N."/>
            <person name="Sheng W."/>
            <person name="Hou X."/>
            <person name="Wei L."/>
        </authorList>
    </citation>
    <scope>NUCLEOTIDE SEQUENCE</scope>
    <source>
        <strain evidence="2">G02</strain>
        <tissue evidence="2">Leaf</tissue>
    </source>
</reference>
<dbReference type="AlphaFoldDB" id="A0AAW2S0C7"/>